<dbReference type="GO" id="GO:0004553">
    <property type="term" value="F:hydrolase activity, hydrolyzing O-glycosyl compounds"/>
    <property type="evidence" value="ECO:0007669"/>
    <property type="project" value="InterPro"/>
</dbReference>
<dbReference type="GO" id="GO:0030245">
    <property type="term" value="P:cellulose catabolic process"/>
    <property type="evidence" value="ECO:0007669"/>
    <property type="project" value="UniProtKB-KW"/>
</dbReference>
<evidence type="ECO:0000256" key="5">
    <source>
        <dbReference type="ARBA" id="ARBA00023295"/>
    </source>
</evidence>
<dbReference type="SUPFAM" id="SSF51445">
    <property type="entry name" value="(Trans)glycosidases"/>
    <property type="match status" value="2"/>
</dbReference>
<dbReference type="InterPro" id="IPR017853">
    <property type="entry name" value="GH"/>
</dbReference>
<proteinExistence type="evidence at transcript level"/>
<evidence type="ECO:0000256" key="7">
    <source>
        <dbReference type="SAM" id="SignalP"/>
    </source>
</evidence>
<keyword evidence="7" id="KW-0732">Signal</keyword>
<organism evidence="9">
    <name type="scientific">Trebouxia lynnae</name>
    <dbReference type="NCBI Taxonomy" id="1825957"/>
    <lineage>
        <taxon>Eukaryota</taxon>
        <taxon>Viridiplantae</taxon>
        <taxon>Chlorophyta</taxon>
        <taxon>core chlorophytes</taxon>
        <taxon>Trebouxiophyceae</taxon>
        <taxon>Trebouxiales</taxon>
        <taxon>Trebouxiaceae</taxon>
        <taxon>Trebouxia</taxon>
    </lineage>
</organism>
<dbReference type="Pfam" id="PF00150">
    <property type="entry name" value="Cellulase"/>
    <property type="match status" value="1"/>
</dbReference>
<accession>A0A7L9QED3</accession>
<dbReference type="AlphaFoldDB" id="A0A7L9QED3"/>
<protein>
    <submittedName>
        <fullName evidence="9">Putative extracellular protein TR9_013a</fullName>
    </submittedName>
</protein>
<evidence type="ECO:0000259" key="8">
    <source>
        <dbReference type="Pfam" id="PF00150"/>
    </source>
</evidence>
<keyword evidence="5" id="KW-0326">Glycosidase</keyword>
<feature type="signal peptide" evidence="7">
    <location>
        <begin position="1"/>
        <end position="26"/>
    </location>
</feature>
<evidence type="ECO:0000256" key="1">
    <source>
        <dbReference type="ARBA" id="ARBA00005641"/>
    </source>
</evidence>
<dbReference type="PANTHER" id="PTHR35923:SF2">
    <property type="entry name" value="ENDOGLUCANASE"/>
    <property type="match status" value="1"/>
</dbReference>
<comment type="similarity">
    <text evidence="1">Belongs to the glycosyl hydrolase 5 (cellulase A) family.</text>
</comment>
<dbReference type="PANTHER" id="PTHR35923">
    <property type="entry name" value="MAJOR EXTRACELLULAR ENDOGLUCANASE"/>
    <property type="match status" value="1"/>
</dbReference>
<evidence type="ECO:0000256" key="2">
    <source>
        <dbReference type="ARBA" id="ARBA00022801"/>
    </source>
</evidence>
<reference evidence="9" key="1">
    <citation type="journal article" date="2020" name="Microb. Ecol.">
        <title>The Under-explored Extracellular Proteome of Aero-Terrestrial Microalgae Provides Clues on Different Mechanisms of Desiccation Tolerance in Non-Model Organisms.</title>
        <authorList>
            <person name="Gonzalez-Hourcade M."/>
            <person name="Del Campo E.M."/>
            <person name="Casano L.M."/>
        </authorList>
    </citation>
    <scope>NUCLEOTIDE SEQUENCE</scope>
    <source>
        <strain evidence="9">TR9</strain>
    </source>
</reference>
<feature type="domain" description="Glycoside hydrolase family 5" evidence="8">
    <location>
        <begin position="296"/>
        <end position="556"/>
    </location>
</feature>
<feature type="chain" id="PRO_5029728203" evidence="7">
    <location>
        <begin position="27"/>
        <end position="1230"/>
    </location>
</feature>
<keyword evidence="3" id="KW-0136">Cellulose degradation</keyword>
<dbReference type="EMBL" id="MT438955">
    <property type="protein sequence ID" value="QOL01202.1"/>
    <property type="molecule type" value="mRNA"/>
</dbReference>
<evidence type="ECO:0000256" key="4">
    <source>
        <dbReference type="ARBA" id="ARBA00023277"/>
    </source>
</evidence>
<dbReference type="Gene3D" id="3.20.20.80">
    <property type="entry name" value="Glycosidases"/>
    <property type="match status" value="2"/>
</dbReference>
<evidence type="ECO:0000256" key="3">
    <source>
        <dbReference type="ARBA" id="ARBA00023001"/>
    </source>
</evidence>
<dbReference type="InterPro" id="IPR001547">
    <property type="entry name" value="Glyco_hydro_5"/>
</dbReference>
<keyword evidence="2" id="KW-0378">Hydrolase</keyword>
<name>A0A7L9QED3_9CHLO</name>
<evidence type="ECO:0000256" key="6">
    <source>
        <dbReference type="ARBA" id="ARBA00023326"/>
    </source>
</evidence>
<evidence type="ECO:0000313" key="9">
    <source>
        <dbReference type="EMBL" id="QOL01202.1"/>
    </source>
</evidence>
<sequence>MLRNAIQAAWPAFLLGLLFQATSAAAQDLSANDCSVTAQVSSHWALATGASQYAAAINLLVSNNGSGTIAAPWGISIEGVGYSEVVQAFNWDSTSTSTGVINGTASLYWETLLPLAANTVNLGLIVQTTSNSSNVAPTAVSIAGQSCSLNITRTLGASPSGAASESGGNPLTTEGGNIIGPDGNVLSLIGVNYFGFDDGNTMVDGLWAGSDQLTLDFATIVYRLQLLGFNAVRLPFSFQNIYNAAPKSQTQTCSAVTTQAVLSSVTYPGKTDIPADQPIPQQASPAAQTPGVCNDYVPSDTTIDRFVWVVQYLTANNFYVLLDNQLNLDTTVLDNYQQWITWWPDLVSRISQDPVASQRIMIDMLNEPDCQNLQWSAANGKPGAGDLFLAAMDAIYAVNPNVLFFIEGLGQSGLANNWGDGLCTDAATIAQYGISDPNPFFTTLMGKAYLSQVVVAPHIYPPSISKATSDYAGSGLYNRLTKSFGSLNKAGYCLSDGTTCHQFALAIGETGTAFTDALDTPAMADFAKWLTNTGDGNDGLHNSVTNVFWWAWNANSGDTKGIVQEDWLTINWNKIDWMSSIGLAPWYANQFNPGSSSSSSSGAAIESYAEPEPPINGDGYSVATNVSSSGTNSTAIATTAASTAGLTTVNATIIGTDGIAVNLVGVTWSGFDNGNTMFDGLLDSASSFSQDFQTQVQRILSLGFNMVKIPFSFNDLVGLQPQSFLTNCTLPTREQLQSSVTNPGTTPPPGRSIPSLNATAATVIEGTCNSYLPDDSVLNRLLYVVDFLATNNLYVVLSNNVTADNTVAVAPAMWIQSWATLVTAASSYPAVASRLILDCIDYPDKAGLQWQSQDNGLPGSGDLYLAAMDAINPINPSALFMVKGADQTIYTTNGGQGFVTDQQLITAAQCSNPNAFFRSLLSKSYSTQVVLAPIVEPPSQTGQEEGFSQTPQYALLNEAFGYMNTGGYCATVGACKNFPLMPEIGSPMTSVNDNLMMGSLFNYMNSTGLGNDATHSAIGSWIWNKWTPAAVAEGTEGILTADYVTIDWNKVNNLTTIGLSPWYTLPTAHRQVPVTVPINSTTVNGTSCEVSYALTQAGQGATSSEGNPNYLASLQLTLANSATNAPIAVPYTLTVNNTNYVGVTQSNGLNLTDSTAQAGIITGNVGDYWNTLWPTATNNVSVSLLLQGTASDLAPAQVKINALTCTLTDASPKGVNAGNQPMAATSANGV</sequence>
<keyword evidence="6" id="KW-0624">Polysaccharide degradation</keyword>
<keyword evidence="4" id="KW-0119">Carbohydrate metabolism</keyword>